<dbReference type="PROSITE" id="PS52020">
    <property type="entry name" value="CRESS_DNA_REP"/>
    <property type="match status" value="1"/>
</dbReference>
<accession>A0A7D5BZT3</accession>
<dbReference type="SUPFAM" id="SSF55464">
    <property type="entry name" value="Origin of replication-binding domain, RBD-like"/>
    <property type="match status" value="1"/>
</dbReference>
<keyword evidence="12" id="KW-0238">DNA-binding</keyword>
<evidence type="ECO:0000313" key="14">
    <source>
        <dbReference type="EMBL" id="QKX08468.1"/>
    </source>
</evidence>
<keyword evidence="7" id="KW-0479">Metal-binding</keyword>
<organism evidence="14 15">
    <name type="scientific">Gemycircularvirus sp</name>
    <dbReference type="NCBI Taxonomy" id="1983771"/>
    <lineage>
        <taxon>Viruses</taxon>
        <taxon>Monodnaviria</taxon>
        <taxon>Shotokuvirae</taxon>
        <taxon>Cressdnaviricota</taxon>
        <taxon>Repensiviricetes</taxon>
        <taxon>Geplafuvirales</taxon>
        <taxon>Genomoviridae</taxon>
        <taxon>Gemycircularvirus</taxon>
    </lineage>
</organism>
<evidence type="ECO:0000256" key="11">
    <source>
        <dbReference type="ARBA" id="ARBA00023124"/>
    </source>
</evidence>
<evidence type="ECO:0000256" key="5">
    <source>
        <dbReference type="ARBA" id="ARBA00022705"/>
    </source>
</evidence>
<dbReference type="Pfam" id="PF08283">
    <property type="entry name" value="Gemini_AL1_M"/>
    <property type="match status" value="1"/>
</dbReference>
<feature type="domain" description="CRESS-DNA virus Rep endonuclease" evidence="13">
    <location>
        <begin position="7"/>
        <end position="117"/>
    </location>
</feature>
<keyword evidence="10" id="KW-0378">Hydrolase</keyword>
<evidence type="ECO:0000256" key="6">
    <source>
        <dbReference type="ARBA" id="ARBA00022722"/>
    </source>
</evidence>
<evidence type="ECO:0000256" key="8">
    <source>
        <dbReference type="ARBA" id="ARBA00022741"/>
    </source>
</evidence>
<keyword evidence="6" id="KW-0540">Nuclease</keyword>
<evidence type="ECO:0000256" key="3">
    <source>
        <dbReference type="ARBA" id="ARBA00022679"/>
    </source>
</evidence>
<dbReference type="Pfam" id="PF00799">
    <property type="entry name" value="Gemini_AL1"/>
    <property type="match status" value="1"/>
</dbReference>
<keyword evidence="5" id="KW-0235">DNA replication</keyword>
<proteinExistence type="predicted"/>
<keyword evidence="3" id="KW-0808">Transferase</keyword>
<keyword evidence="15" id="KW-1185">Reference proteome</keyword>
<keyword evidence="11" id="KW-0190">Covalent protein-DNA linkage</keyword>
<dbReference type="RefSeq" id="YP_010798590.1">
    <property type="nucleotide sequence ID" value="NC_076496.1"/>
</dbReference>
<evidence type="ECO:0000256" key="9">
    <source>
        <dbReference type="ARBA" id="ARBA00022759"/>
    </source>
</evidence>
<evidence type="ECO:0000256" key="7">
    <source>
        <dbReference type="ARBA" id="ARBA00022723"/>
    </source>
</evidence>
<dbReference type="GO" id="GO:0000166">
    <property type="term" value="F:nucleotide binding"/>
    <property type="evidence" value="ECO:0007669"/>
    <property type="project" value="UniProtKB-KW"/>
</dbReference>
<dbReference type="GO" id="GO:0016779">
    <property type="term" value="F:nucleotidyltransferase activity"/>
    <property type="evidence" value="ECO:0007669"/>
    <property type="project" value="UniProtKB-KW"/>
</dbReference>
<dbReference type="Proteomes" id="UP000677143">
    <property type="component" value="Segment"/>
</dbReference>
<evidence type="ECO:0000256" key="4">
    <source>
        <dbReference type="ARBA" id="ARBA00022695"/>
    </source>
</evidence>
<name>A0A7D5BZT3_9VIRU</name>
<comment type="subcellular location">
    <subcellularLocation>
        <location evidence="1">Host nucleus</location>
    </subcellularLocation>
</comment>
<dbReference type="InterPro" id="IPR022692">
    <property type="entry name" value="Gemini_AL1_REP_central"/>
</dbReference>
<dbReference type="GO" id="GO:0042025">
    <property type="term" value="C:host cell nucleus"/>
    <property type="evidence" value="ECO:0007669"/>
    <property type="project" value="UniProtKB-SubCell"/>
</dbReference>
<protein>
    <submittedName>
        <fullName evidence="14">Replication protein</fullName>
    </submittedName>
</protein>
<dbReference type="InterPro" id="IPR049912">
    <property type="entry name" value="CRESS_DNA_REP"/>
</dbReference>
<sequence>MSTSQFRFRAKSCLLTYSQTTEPQQDAFLHRAENHFNYVADALGTPRVYRLGRERHNDGGTHFHVFISWSERVSFRNQSLLDFHGSHPNIKPIPRTPEHAFDYAGKDGDVIYECGERPGKSGTLSSGRDSIWADALSQQCEEDFLSVLRNRAPRDFVLYFNAIKNYTAWHFASEAPEYHPPEFETIQCPELDIFNEWLSQSGIGGRERPTGRVRSLCIWGKTRLGKTVLTRSLGKHNYWLNMWNADYAYDDVEYAVFDDIIGGFEQMRSYKAWFGAQETFDVSDKYRHKKRMHWGKPSIWLSNYSPYESGNLDHEWWEENVITIHLENKIVTS</sequence>
<keyword evidence="8" id="KW-0547">Nucleotide-binding</keyword>
<keyword evidence="4" id="KW-0548">Nucleotidyltransferase</keyword>
<dbReference type="GeneID" id="80536827"/>
<dbReference type="GO" id="GO:0003677">
    <property type="term" value="F:DNA binding"/>
    <property type="evidence" value="ECO:0007669"/>
    <property type="project" value="UniProtKB-KW"/>
</dbReference>
<dbReference type="GO" id="GO:0016888">
    <property type="term" value="F:DNA endonuclease activity, producing 5'-phosphomonoesters"/>
    <property type="evidence" value="ECO:0007669"/>
    <property type="project" value="InterPro"/>
</dbReference>
<evidence type="ECO:0000256" key="1">
    <source>
        <dbReference type="ARBA" id="ARBA00004147"/>
    </source>
</evidence>
<evidence type="ECO:0000259" key="13">
    <source>
        <dbReference type="PROSITE" id="PS52020"/>
    </source>
</evidence>
<dbReference type="GO" id="GO:0006260">
    <property type="term" value="P:DNA replication"/>
    <property type="evidence" value="ECO:0007669"/>
    <property type="project" value="UniProtKB-KW"/>
</dbReference>
<keyword evidence="9" id="KW-0255">Endonuclease</keyword>
<evidence type="ECO:0000256" key="2">
    <source>
        <dbReference type="ARBA" id="ARBA00022562"/>
    </source>
</evidence>
<dbReference type="GO" id="GO:0046872">
    <property type="term" value="F:metal ion binding"/>
    <property type="evidence" value="ECO:0007669"/>
    <property type="project" value="UniProtKB-KW"/>
</dbReference>
<dbReference type="Gene3D" id="3.40.1310.20">
    <property type="match status" value="1"/>
</dbReference>
<keyword evidence="2" id="KW-1048">Host nucleus</keyword>
<evidence type="ECO:0000313" key="15">
    <source>
        <dbReference type="Proteomes" id="UP000677143"/>
    </source>
</evidence>
<dbReference type="KEGG" id="vg:80536827"/>
<reference evidence="14 15" key="1">
    <citation type="submission" date="2020-06" db="EMBL/GenBank/DDBJ databases">
        <title>The virome of acute respiratory diseases in individuals with high risk of zoonotic infections.</title>
        <authorList>
            <person name="Tu N.T.K."/>
            <person name="Hong N.T.T."/>
            <person name="Ny N.T.H."/>
            <person name="Phuc T.M."/>
            <person name="Tam P.T.T."/>
            <person name="Doom H.Rv."/>
            <person name="Nghia H.D.T."/>
            <person name="Huong D.T."/>
            <person name="Han D.A."/>
            <person name="Ha L.T.T."/>
            <person name="Deng X."/>
            <person name="Thwaites G."/>
            <person name="Delwart E."/>
            <person name="Virtala A.-M.K."/>
            <person name="Vapalahti O."/>
            <person name="Baker S."/>
            <person name="Tan L.V."/>
        </authorList>
    </citation>
    <scope>NUCLEOTIDE SEQUENCE [LARGE SCALE GENOMIC DNA]</scope>
    <source>
        <strain evidence="14 15">Vietnam</strain>
    </source>
</reference>
<dbReference type="EMBL" id="MT649486">
    <property type="protein sequence ID" value="QKX08468.1"/>
    <property type="molecule type" value="Genomic_DNA"/>
</dbReference>
<evidence type="ECO:0000256" key="10">
    <source>
        <dbReference type="ARBA" id="ARBA00022801"/>
    </source>
</evidence>
<evidence type="ECO:0000256" key="12">
    <source>
        <dbReference type="ARBA" id="ARBA00023125"/>
    </source>
</evidence>